<dbReference type="Pfam" id="PF00990">
    <property type="entry name" value="GGDEF"/>
    <property type="match status" value="1"/>
</dbReference>
<keyword evidence="3" id="KW-1185">Reference proteome</keyword>
<dbReference type="GO" id="GO:0005886">
    <property type="term" value="C:plasma membrane"/>
    <property type="evidence" value="ECO:0007669"/>
    <property type="project" value="TreeGrafter"/>
</dbReference>
<accession>A0A368VJW8</accession>
<dbReference type="AlphaFoldDB" id="A0A368VJW8"/>
<name>A0A368VJW8_9BACL</name>
<dbReference type="GO" id="GO:0052621">
    <property type="term" value="F:diguanylate cyclase activity"/>
    <property type="evidence" value="ECO:0007669"/>
    <property type="project" value="TreeGrafter"/>
</dbReference>
<dbReference type="PANTHER" id="PTHR45138">
    <property type="entry name" value="REGULATORY COMPONENTS OF SENSORY TRANSDUCTION SYSTEM"/>
    <property type="match status" value="1"/>
</dbReference>
<dbReference type="PANTHER" id="PTHR45138:SF9">
    <property type="entry name" value="DIGUANYLATE CYCLASE DGCM-RELATED"/>
    <property type="match status" value="1"/>
</dbReference>
<evidence type="ECO:0000313" key="2">
    <source>
        <dbReference type="EMBL" id="RCW40532.1"/>
    </source>
</evidence>
<dbReference type="Proteomes" id="UP000252415">
    <property type="component" value="Unassembled WGS sequence"/>
</dbReference>
<dbReference type="SMART" id="SM00267">
    <property type="entry name" value="GGDEF"/>
    <property type="match status" value="1"/>
</dbReference>
<proteinExistence type="predicted"/>
<dbReference type="OrthoDB" id="9759607at2"/>
<dbReference type="InterPro" id="IPR000160">
    <property type="entry name" value="GGDEF_dom"/>
</dbReference>
<evidence type="ECO:0000259" key="1">
    <source>
        <dbReference type="PROSITE" id="PS50887"/>
    </source>
</evidence>
<dbReference type="GO" id="GO:0043709">
    <property type="term" value="P:cell adhesion involved in single-species biofilm formation"/>
    <property type="evidence" value="ECO:0007669"/>
    <property type="project" value="TreeGrafter"/>
</dbReference>
<evidence type="ECO:0000313" key="3">
    <source>
        <dbReference type="Proteomes" id="UP000252415"/>
    </source>
</evidence>
<dbReference type="Gene3D" id="3.30.70.270">
    <property type="match status" value="1"/>
</dbReference>
<dbReference type="SUPFAM" id="SSF55073">
    <property type="entry name" value="Nucleotide cyclase"/>
    <property type="match status" value="1"/>
</dbReference>
<comment type="caution">
    <text evidence="2">The sequence shown here is derived from an EMBL/GenBank/DDBJ whole genome shotgun (WGS) entry which is preliminary data.</text>
</comment>
<organism evidence="2 3">
    <name type="scientific">Paenibacillus prosopidis</name>
    <dbReference type="NCBI Taxonomy" id="630520"/>
    <lineage>
        <taxon>Bacteria</taxon>
        <taxon>Bacillati</taxon>
        <taxon>Bacillota</taxon>
        <taxon>Bacilli</taxon>
        <taxon>Bacillales</taxon>
        <taxon>Paenibacillaceae</taxon>
        <taxon>Paenibacillus</taxon>
    </lineage>
</organism>
<sequence>MVNERTPISIVFFDLGKKLNDTRGHEEGDKALKEVASILKEEIEDIGIAGRYGGEEMVMLIEDPEVSVAELTEKIRFRIEDETIVTASIGYASFEEGITTDQIIKNADNATYVESCLTMPFETSSMMPAKS</sequence>
<dbReference type="NCBIfam" id="TIGR00254">
    <property type="entry name" value="GGDEF"/>
    <property type="match status" value="1"/>
</dbReference>
<dbReference type="GO" id="GO:1902201">
    <property type="term" value="P:negative regulation of bacterial-type flagellum-dependent cell motility"/>
    <property type="evidence" value="ECO:0007669"/>
    <property type="project" value="TreeGrafter"/>
</dbReference>
<dbReference type="InterPro" id="IPR029787">
    <property type="entry name" value="Nucleotide_cyclase"/>
</dbReference>
<dbReference type="InterPro" id="IPR050469">
    <property type="entry name" value="Diguanylate_Cyclase"/>
</dbReference>
<dbReference type="RefSeq" id="WP_114384209.1">
    <property type="nucleotide sequence ID" value="NZ_QPJD01000034.1"/>
</dbReference>
<dbReference type="InterPro" id="IPR043128">
    <property type="entry name" value="Rev_trsase/Diguanyl_cyclase"/>
</dbReference>
<gene>
    <name evidence="2" type="ORF">DFP97_1348</name>
</gene>
<protein>
    <submittedName>
        <fullName evidence="2">Diguanylate cyclase (GGDEF)-like protein</fullName>
    </submittedName>
</protein>
<feature type="domain" description="GGDEF" evidence="1">
    <location>
        <begin position="4"/>
        <end position="131"/>
    </location>
</feature>
<reference evidence="2 3" key="1">
    <citation type="submission" date="2018-07" db="EMBL/GenBank/DDBJ databases">
        <title>Genomic Encyclopedia of Type Strains, Phase III (KMG-III): the genomes of soil and plant-associated and newly described type strains.</title>
        <authorList>
            <person name="Whitman W."/>
        </authorList>
    </citation>
    <scope>NUCLEOTIDE SEQUENCE [LARGE SCALE GENOMIC DNA]</scope>
    <source>
        <strain evidence="2 3">CECT 7506</strain>
    </source>
</reference>
<dbReference type="EMBL" id="QPJD01000034">
    <property type="protein sequence ID" value="RCW40532.1"/>
    <property type="molecule type" value="Genomic_DNA"/>
</dbReference>
<dbReference type="CDD" id="cd01949">
    <property type="entry name" value="GGDEF"/>
    <property type="match status" value="1"/>
</dbReference>
<dbReference type="PROSITE" id="PS50887">
    <property type="entry name" value="GGDEF"/>
    <property type="match status" value="1"/>
</dbReference>